<feature type="compositionally biased region" description="Basic residues" evidence="1">
    <location>
        <begin position="521"/>
        <end position="537"/>
    </location>
</feature>
<sequence>MLLIQAQENGVVLDKEGLLFLTGEQTNNFDADVDDHPIRDLALNDDNNFQADECDAFDSDADDKPTTQSIFMANLSLVGPTNQQVDPSNASILSEVHDLENAIDPCDDNQDEHEILNEELVAIYEQRARFELTLREQKMDKQMNILIRDRNQKEENLKKELHSVKLQLNLTIQNNKIIEENVTASKQEFKQKETKFLTDFSNLKNLKYKLENKLYSQDQSIQTVYMMLKPTELYEQDAETDIGVQNPFYLKQDERAQSKLYDGNELIKPHHVPVLVTSFEEDLELAETTRIKMSKKMNDHVCVEKRVRITPSNYSKENFMATFTPQTQLTPKQVFWSKEVNDKKSEDLKARIPPLPVLPPTTVFENLKAEVDQNAIDLKSGEIEQKNLLIANENLIANYIAHDVFFTVTDSAMTASRFHELSAAYYYYDDHDTMTTSILNEIENLKTQLKGKMICVTSNDTTPKVPARAKYEIDVQPIPPRQRDNRIIHHGVSNATKASMSQPESNTTHDRTSPANSVPKKNVKDHHRKNKSKLSKKNRVDSSTSVRHTVLDTNSNSL</sequence>
<comment type="caution">
    <text evidence="2">The sequence shown here is derived from an EMBL/GenBank/DDBJ whole genome shotgun (WGS) entry which is preliminary data.</text>
</comment>
<gene>
    <name evidence="2" type="ORF">Tci_270305</name>
</gene>
<accession>A0A699H772</accession>
<protein>
    <recommendedName>
        <fullName evidence="3">Retrovirus-related Pol polyprotein from transposon TNT 1-94</fullName>
    </recommendedName>
</protein>
<feature type="region of interest" description="Disordered" evidence="1">
    <location>
        <begin position="493"/>
        <end position="558"/>
    </location>
</feature>
<dbReference type="AlphaFoldDB" id="A0A699H772"/>
<proteinExistence type="predicted"/>
<name>A0A699H772_TANCI</name>
<reference evidence="2" key="1">
    <citation type="journal article" date="2019" name="Sci. Rep.">
        <title>Draft genome of Tanacetum cinerariifolium, the natural source of mosquito coil.</title>
        <authorList>
            <person name="Yamashiro T."/>
            <person name="Shiraishi A."/>
            <person name="Satake H."/>
            <person name="Nakayama K."/>
        </authorList>
    </citation>
    <scope>NUCLEOTIDE SEQUENCE</scope>
</reference>
<feature type="compositionally biased region" description="Polar residues" evidence="1">
    <location>
        <begin position="541"/>
        <end position="558"/>
    </location>
</feature>
<feature type="compositionally biased region" description="Polar residues" evidence="1">
    <location>
        <begin position="493"/>
        <end position="506"/>
    </location>
</feature>
<evidence type="ECO:0000313" key="2">
    <source>
        <dbReference type="EMBL" id="GEW98329.1"/>
    </source>
</evidence>
<organism evidence="2">
    <name type="scientific">Tanacetum cinerariifolium</name>
    <name type="common">Dalmatian daisy</name>
    <name type="synonym">Chrysanthemum cinerariifolium</name>
    <dbReference type="NCBI Taxonomy" id="118510"/>
    <lineage>
        <taxon>Eukaryota</taxon>
        <taxon>Viridiplantae</taxon>
        <taxon>Streptophyta</taxon>
        <taxon>Embryophyta</taxon>
        <taxon>Tracheophyta</taxon>
        <taxon>Spermatophyta</taxon>
        <taxon>Magnoliopsida</taxon>
        <taxon>eudicotyledons</taxon>
        <taxon>Gunneridae</taxon>
        <taxon>Pentapetalae</taxon>
        <taxon>asterids</taxon>
        <taxon>campanulids</taxon>
        <taxon>Asterales</taxon>
        <taxon>Asteraceae</taxon>
        <taxon>Asteroideae</taxon>
        <taxon>Anthemideae</taxon>
        <taxon>Anthemidinae</taxon>
        <taxon>Tanacetum</taxon>
    </lineage>
</organism>
<evidence type="ECO:0000256" key="1">
    <source>
        <dbReference type="SAM" id="MobiDB-lite"/>
    </source>
</evidence>
<evidence type="ECO:0008006" key="3">
    <source>
        <dbReference type="Google" id="ProtNLM"/>
    </source>
</evidence>
<dbReference type="EMBL" id="BKCJ010083503">
    <property type="protein sequence ID" value="GEW98329.1"/>
    <property type="molecule type" value="Genomic_DNA"/>
</dbReference>